<protein>
    <recommendedName>
        <fullName evidence="2">MADF domain-containing protein</fullName>
    </recommendedName>
</protein>
<dbReference type="GO" id="GO:0006357">
    <property type="term" value="P:regulation of transcription by RNA polymerase II"/>
    <property type="evidence" value="ECO:0007669"/>
    <property type="project" value="TreeGrafter"/>
</dbReference>
<dbReference type="PROSITE" id="PS51029">
    <property type="entry name" value="MADF"/>
    <property type="match status" value="1"/>
</dbReference>
<organism evidence="3">
    <name type="scientific">Homalodisca liturata</name>
    <dbReference type="NCBI Taxonomy" id="320908"/>
    <lineage>
        <taxon>Eukaryota</taxon>
        <taxon>Metazoa</taxon>
        <taxon>Ecdysozoa</taxon>
        <taxon>Arthropoda</taxon>
        <taxon>Hexapoda</taxon>
        <taxon>Insecta</taxon>
        <taxon>Pterygota</taxon>
        <taxon>Neoptera</taxon>
        <taxon>Paraneoptera</taxon>
        <taxon>Hemiptera</taxon>
        <taxon>Auchenorrhyncha</taxon>
        <taxon>Membracoidea</taxon>
        <taxon>Cicadellidae</taxon>
        <taxon>Cicadellinae</taxon>
        <taxon>Proconiini</taxon>
        <taxon>Homalodisca</taxon>
    </lineage>
</organism>
<evidence type="ECO:0000313" key="3">
    <source>
        <dbReference type="EMBL" id="JAS98576.1"/>
    </source>
</evidence>
<dbReference type="EMBL" id="GECU01009130">
    <property type="protein sequence ID" value="JAS98576.1"/>
    <property type="molecule type" value="Transcribed_RNA"/>
</dbReference>
<feature type="compositionally biased region" description="Polar residues" evidence="1">
    <location>
        <begin position="218"/>
        <end position="228"/>
    </location>
</feature>
<feature type="region of interest" description="Disordered" evidence="1">
    <location>
        <begin position="200"/>
        <end position="241"/>
    </location>
</feature>
<dbReference type="AlphaFoldDB" id="A0A1B6JGY9"/>
<name>A0A1B6JGY9_9HEMI</name>
<feature type="domain" description="MADF" evidence="2">
    <location>
        <begin position="47"/>
        <end position="152"/>
    </location>
</feature>
<feature type="non-terminal residue" evidence="3">
    <location>
        <position position="1"/>
    </location>
</feature>
<dbReference type="InterPro" id="IPR006578">
    <property type="entry name" value="MADF-dom"/>
</dbReference>
<dbReference type="GO" id="GO:0005634">
    <property type="term" value="C:nucleus"/>
    <property type="evidence" value="ECO:0007669"/>
    <property type="project" value="TreeGrafter"/>
</dbReference>
<dbReference type="InterPro" id="IPR039353">
    <property type="entry name" value="TF_Adf1"/>
</dbReference>
<gene>
    <name evidence="3" type="ORF">g.25936</name>
</gene>
<dbReference type="Pfam" id="PF10545">
    <property type="entry name" value="MADF_DNA_bdg"/>
    <property type="match status" value="1"/>
</dbReference>
<proteinExistence type="predicted"/>
<reference evidence="3" key="1">
    <citation type="submission" date="2015-11" db="EMBL/GenBank/DDBJ databases">
        <title>De novo transcriptome assembly of four potential Pierce s Disease insect vectors from Arizona vineyards.</title>
        <authorList>
            <person name="Tassone E.E."/>
        </authorList>
    </citation>
    <scope>NUCLEOTIDE SEQUENCE</scope>
</reference>
<accession>A0A1B6JGY9</accession>
<dbReference type="GO" id="GO:0005667">
    <property type="term" value="C:transcription regulator complex"/>
    <property type="evidence" value="ECO:0007669"/>
    <property type="project" value="TreeGrafter"/>
</dbReference>
<dbReference type="PANTHER" id="PTHR12243:SF67">
    <property type="entry name" value="COREPRESSOR OF PANGOLIN, ISOFORM A-RELATED"/>
    <property type="match status" value="1"/>
</dbReference>
<sequence>PSGRLRSCRRVAVVTCIQLLSSVLQFSILCSTVSSISRIMSEPKKNQLIQLVKEKPVIWDNDYEGYRKRDVTMKAWSYICSKMDPKYNEMSEDEKNRYEESIRNKWTNIRDCYQRKWKQRQRKADEKGTVFQDSSNENGFLEPLGFLDRVLKKSQILKYVESAKNKGNEVPNKSRVSKLLNYSDDETEFNFRLTTLLPRKDMDNADPQFPLVKESDLTKSNQRQNGDIDNSRDASPTKFENVLGEPEFISSDSDDDDNNTKSMPLIKKEEVNDNIQRGNEQTSNSFLAYSDHGSDSGVERMPYKNRHRSIKRRFEEEEQVEETKQELNRFFNNEILPSVIKHFNKRQILEFKSSMLILVSNTLYPEMKNE</sequence>
<dbReference type="PANTHER" id="PTHR12243">
    <property type="entry name" value="MADF DOMAIN TRANSCRIPTION FACTOR"/>
    <property type="match status" value="1"/>
</dbReference>
<dbReference type="SMART" id="SM00595">
    <property type="entry name" value="MADF"/>
    <property type="match status" value="1"/>
</dbReference>
<evidence type="ECO:0000256" key="1">
    <source>
        <dbReference type="SAM" id="MobiDB-lite"/>
    </source>
</evidence>
<evidence type="ECO:0000259" key="2">
    <source>
        <dbReference type="PROSITE" id="PS51029"/>
    </source>
</evidence>